<dbReference type="Gene3D" id="3.40.630.30">
    <property type="match status" value="1"/>
</dbReference>
<dbReference type="PANTHER" id="PTHR40599:SF1">
    <property type="entry name" value="[CITRATE [PRO-3S]-LYASE] LIGASE"/>
    <property type="match status" value="1"/>
</dbReference>
<sequence length="340" mass="38278">MSENDQINLIYQASCFILKEIECLLASNGLLLEAGVTQFAEVRQSGRLIACAGLDGNIIKCVAIDREHRGSSLMLRLITEVTDMAYRNGFERLFLYTKPCNIPMFTDCGFSALATVEGRVTLMENSTTRLPHYCQTLAEQFRAGEKIGSIVINANPFTLGHRYLIEQAALQCDWVHVFVVREDASRFAYRDRFELIKAGIKGIENLTLFPGSDYILSKATFPAYFLKEQGIIDECYTALDLMLFRQYIAPALDINHRFVGTEPFDPVTEKYNRDMADGLFRAPSEAPAIQVVEIPRVEKCGGAVSASRVRKLFDEGRMDLIRDLVPEATFAFLSEQANHR</sequence>
<dbReference type="NCBIfam" id="TIGR00124">
    <property type="entry name" value="cit_ly_ligase"/>
    <property type="match status" value="1"/>
</dbReference>
<reference evidence="6" key="1">
    <citation type="submission" date="2017-09" db="EMBL/GenBank/DDBJ databases">
        <title>FDA dAtabase for Regulatory Grade micrObial Sequences (FDA-ARGOS): Supporting development and validation of Infectious Disease Dx tests.</title>
        <authorList>
            <person name="Minogue T."/>
            <person name="Wolcott M."/>
            <person name="Wasieloski L."/>
            <person name="Aguilar W."/>
            <person name="Moore D."/>
            <person name="Tallon L."/>
            <person name="Sadzewicz L."/>
            <person name="Ott S."/>
            <person name="Zhao X."/>
            <person name="Nagaraj S."/>
            <person name="Vavikolanu K."/>
            <person name="Aluvathingal J."/>
            <person name="Nadendla S."/>
            <person name="Sichtig H."/>
        </authorList>
    </citation>
    <scope>NUCLEOTIDE SEQUENCE [LARGE SCALE GENOMIC DNA]</scope>
    <source>
        <strain evidence="6">FDAARGOS_387</strain>
    </source>
</reference>
<comment type="catalytic activity">
    <reaction evidence="3">
        <text>holo-[citrate lyase ACP] + acetate + ATP = acetyl-[citrate lyase ACP] + AMP + diphosphate</text>
        <dbReference type="Rhea" id="RHEA:23788"/>
        <dbReference type="Rhea" id="RHEA-COMP:10158"/>
        <dbReference type="Rhea" id="RHEA-COMP:13710"/>
        <dbReference type="ChEBI" id="CHEBI:30089"/>
        <dbReference type="ChEBI" id="CHEBI:30616"/>
        <dbReference type="ChEBI" id="CHEBI:33019"/>
        <dbReference type="ChEBI" id="CHEBI:82683"/>
        <dbReference type="ChEBI" id="CHEBI:137976"/>
        <dbReference type="ChEBI" id="CHEBI:456215"/>
        <dbReference type="EC" id="6.2.1.22"/>
    </reaction>
</comment>
<dbReference type="EMBL" id="PDDX01000001">
    <property type="protein sequence ID" value="PHI29864.1"/>
    <property type="molecule type" value="Genomic_DNA"/>
</dbReference>
<dbReference type="InterPro" id="IPR004821">
    <property type="entry name" value="Cyt_trans-like"/>
</dbReference>
<dbReference type="OrthoDB" id="9779753at2"/>
<proteinExistence type="predicted"/>
<evidence type="ECO:0000256" key="2">
    <source>
        <dbReference type="ARBA" id="ARBA00022840"/>
    </source>
</evidence>
<gene>
    <name evidence="5" type="primary">citC</name>
    <name evidence="5" type="ORF">CRN84_11175</name>
</gene>
<dbReference type="InterPro" id="IPR013166">
    <property type="entry name" value="Citrate_lyase_ligase_C"/>
</dbReference>
<dbReference type="AlphaFoldDB" id="A0A2C6DM75"/>
<dbReference type="EC" id="6.2.1.22" evidence="3"/>
<evidence type="ECO:0000259" key="4">
    <source>
        <dbReference type="PROSITE" id="PS51186"/>
    </source>
</evidence>
<dbReference type="SUPFAM" id="SSF55729">
    <property type="entry name" value="Acyl-CoA N-acyltransferases (Nat)"/>
    <property type="match status" value="1"/>
</dbReference>
<organism evidence="5 6">
    <name type="scientific">Budvicia aquatica</name>
    <dbReference type="NCBI Taxonomy" id="82979"/>
    <lineage>
        <taxon>Bacteria</taxon>
        <taxon>Pseudomonadati</taxon>
        <taxon>Pseudomonadota</taxon>
        <taxon>Gammaproteobacteria</taxon>
        <taxon>Enterobacterales</taxon>
        <taxon>Budviciaceae</taxon>
        <taxon>Budvicia</taxon>
    </lineage>
</organism>
<protein>
    <recommendedName>
        <fullName evidence="3">[Citrate [pro-3S]-lyase] ligase</fullName>
        <ecNumber evidence="3">6.2.1.22</ecNumber>
    </recommendedName>
</protein>
<dbReference type="RefSeq" id="WP_029096533.1">
    <property type="nucleotide sequence ID" value="NZ_PDDX01000001.1"/>
</dbReference>
<dbReference type="PANTHER" id="PTHR40599">
    <property type="entry name" value="[CITRATE [PRO-3S]-LYASE] LIGASE"/>
    <property type="match status" value="1"/>
</dbReference>
<dbReference type="SMART" id="SM00764">
    <property type="entry name" value="Citrate_ly_lig"/>
    <property type="match status" value="1"/>
</dbReference>
<evidence type="ECO:0000256" key="3">
    <source>
        <dbReference type="PIRNR" id="PIRNR005751"/>
    </source>
</evidence>
<dbReference type="Pfam" id="PF00583">
    <property type="entry name" value="Acetyltransf_1"/>
    <property type="match status" value="1"/>
</dbReference>
<keyword evidence="2 3" id="KW-0067">ATP-binding</keyword>
<dbReference type="PROSITE" id="PS51186">
    <property type="entry name" value="GNAT"/>
    <property type="match status" value="1"/>
</dbReference>
<dbReference type="InterPro" id="IPR016181">
    <property type="entry name" value="Acyl_CoA_acyltransferase"/>
</dbReference>
<feature type="domain" description="N-acetyltransferase" evidence="4">
    <location>
        <begin position="1"/>
        <end position="128"/>
    </location>
</feature>
<dbReference type="STRING" id="1111728.GCA_000427805_01830"/>
<dbReference type="Proteomes" id="UP000224974">
    <property type="component" value="Unassembled WGS sequence"/>
</dbReference>
<comment type="function">
    <text evidence="3">Acetylation of prosthetic group (2-(5''-phosphoribosyl)-3'-dephosphocoenzyme-A) of the gamma subunit of citrate lyase.</text>
</comment>
<dbReference type="GO" id="GO:0016747">
    <property type="term" value="F:acyltransferase activity, transferring groups other than amino-acyl groups"/>
    <property type="evidence" value="ECO:0007669"/>
    <property type="project" value="InterPro"/>
</dbReference>
<keyword evidence="3 5" id="KW-0436">Ligase</keyword>
<dbReference type="GO" id="GO:0005524">
    <property type="term" value="F:ATP binding"/>
    <property type="evidence" value="ECO:0007669"/>
    <property type="project" value="UniProtKB-UniRule"/>
</dbReference>
<dbReference type="GO" id="GO:0008771">
    <property type="term" value="F:[citrate (pro-3S)-lyase] ligase activity"/>
    <property type="evidence" value="ECO:0007669"/>
    <property type="project" value="UniProtKB-EC"/>
</dbReference>
<dbReference type="GO" id="GO:0016829">
    <property type="term" value="F:lyase activity"/>
    <property type="evidence" value="ECO:0007669"/>
    <property type="project" value="UniProtKB-KW"/>
</dbReference>
<dbReference type="Gene3D" id="3.40.50.620">
    <property type="entry name" value="HUPs"/>
    <property type="match status" value="1"/>
</dbReference>
<dbReference type="InterPro" id="IPR005216">
    <property type="entry name" value="Citrate_lyase_ligase"/>
</dbReference>
<dbReference type="NCBIfam" id="TIGR00125">
    <property type="entry name" value="cyt_tran_rel"/>
    <property type="match status" value="1"/>
</dbReference>
<dbReference type="PIRSF" id="PIRSF005751">
    <property type="entry name" value="Acet_citr_lig"/>
    <property type="match status" value="1"/>
</dbReference>
<keyword evidence="1 3" id="KW-0547">Nucleotide-binding</keyword>
<evidence type="ECO:0000313" key="5">
    <source>
        <dbReference type="EMBL" id="PHI29864.1"/>
    </source>
</evidence>
<dbReference type="SUPFAM" id="SSF52374">
    <property type="entry name" value="Nucleotidylyl transferase"/>
    <property type="match status" value="1"/>
</dbReference>
<keyword evidence="6" id="KW-1185">Reference proteome</keyword>
<keyword evidence="5" id="KW-0456">Lyase</keyword>
<dbReference type="InterPro" id="IPR000182">
    <property type="entry name" value="GNAT_dom"/>
</dbReference>
<name>A0A2C6DM75_9GAMM</name>
<evidence type="ECO:0000256" key="1">
    <source>
        <dbReference type="ARBA" id="ARBA00022741"/>
    </source>
</evidence>
<dbReference type="Pfam" id="PF08218">
    <property type="entry name" value="Citrate_ly_lig"/>
    <property type="match status" value="1"/>
</dbReference>
<evidence type="ECO:0000313" key="6">
    <source>
        <dbReference type="Proteomes" id="UP000224974"/>
    </source>
</evidence>
<dbReference type="InterPro" id="IPR014729">
    <property type="entry name" value="Rossmann-like_a/b/a_fold"/>
</dbReference>
<comment type="caution">
    <text evidence="5">The sequence shown here is derived from an EMBL/GenBank/DDBJ whole genome shotgun (WGS) entry which is preliminary data.</text>
</comment>
<accession>A0A2C6DM75</accession>